<dbReference type="Proteomes" id="UP000678228">
    <property type="component" value="Unassembled WGS sequence"/>
</dbReference>
<protein>
    <submittedName>
        <fullName evidence="1">Uncharacterized protein</fullName>
    </submittedName>
</protein>
<organism evidence="1 2">
    <name type="scientific">Halalkalibacter suaedae</name>
    <dbReference type="NCBI Taxonomy" id="2822140"/>
    <lineage>
        <taxon>Bacteria</taxon>
        <taxon>Bacillati</taxon>
        <taxon>Bacillota</taxon>
        <taxon>Bacilli</taxon>
        <taxon>Bacillales</taxon>
        <taxon>Bacillaceae</taxon>
        <taxon>Halalkalibacter</taxon>
    </lineage>
</organism>
<sequence>MDIFVTCPKCTNQHQITAVLTAQSNQNVIYTCPTCQYEQKNIETKKG</sequence>
<reference evidence="1" key="1">
    <citation type="submission" date="2021-03" db="EMBL/GenBank/DDBJ databases">
        <title>Bacillus suaedae sp. nov., isolated from Suaeda aralocaspica.</title>
        <authorList>
            <person name="Lei R.F.R."/>
        </authorList>
    </citation>
    <scope>NUCLEOTIDE SEQUENCE</scope>
    <source>
        <strain evidence="1">YZJH907-2</strain>
    </source>
</reference>
<dbReference type="EMBL" id="JAGKSQ010000001">
    <property type="protein sequence ID" value="MBP3949504.1"/>
    <property type="molecule type" value="Genomic_DNA"/>
</dbReference>
<gene>
    <name evidence="1" type="ORF">J7W16_00065</name>
</gene>
<accession>A0A940WN32</accession>
<evidence type="ECO:0000313" key="2">
    <source>
        <dbReference type="Proteomes" id="UP000678228"/>
    </source>
</evidence>
<dbReference type="RefSeq" id="WP_210594893.1">
    <property type="nucleotide sequence ID" value="NZ_JAGKSQ010000001.1"/>
</dbReference>
<keyword evidence="2" id="KW-1185">Reference proteome</keyword>
<dbReference type="AlphaFoldDB" id="A0A940WN32"/>
<evidence type="ECO:0000313" key="1">
    <source>
        <dbReference type="EMBL" id="MBP3949504.1"/>
    </source>
</evidence>
<name>A0A940WN32_9BACI</name>
<comment type="caution">
    <text evidence="1">The sequence shown here is derived from an EMBL/GenBank/DDBJ whole genome shotgun (WGS) entry which is preliminary data.</text>
</comment>
<proteinExistence type="predicted"/>